<feature type="region of interest" description="Disordered" evidence="3">
    <location>
        <begin position="593"/>
        <end position="620"/>
    </location>
</feature>
<feature type="compositionally biased region" description="Polar residues" evidence="3">
    <location>
        <begin position="124"/>
        <end position="137"/>
    </location>
</feature>
<dbReference type="Gene3D" id="1.10.238.220">
    <property type="match status" value="1"/>
</dbReference>
<dbReference type="InterPro" id="IPR002048">
    <property type="entry name" value="EF_hand_dom"/>
</dbReference>
<gene>
    <name evidence="5" type="ORF">MSPICULIGERA_LOCUS11039</name>
</gene>
<keyword evidence="6" id="KW-1185">Reference proteome</keyword>
<accession>A0AA36CP21</accession>
<evidence type="ECO:0000256" key="3">
    <source>
        <dbReference type="SAM" id="MobiDB-lite"/>
    </source>
</evidence>
<dbReference type="Pfam" id="PF13499">
    <property type="entry name" value="EF-hand_7"/>
    <property type="match status" value="1"/>
</dbReference>
<evidence type="ECO:0000256" key="2">
    <source>
        <dbReference type="ARBA" id="ARBA00022837"/>
    </source>
</evidence>
<organism evidence="5 6">
    <name type="scientific">Mesorhabditis spiculigera</name>
    <dbReference type="NCBI Taxonomy" id="96644"/>
    <lineage>
        <taxon>Eukaryota</taxon>
        <taxon>Metazoa</taxon>
        <taxon>Ecdysozoa</taxon>
        <taxon>Nematoda</taxon>
        <taxon>Chromadorea</taxon>
        <taxon>Rhabditida</taxon>
        <taxon>Rhabditina</taxon>
        <taxon>Rhabditomorpha</taxon>
        <taxon>Rhabditoidea</taxon>
        <taxon>Rhabditidae</taxon>
        <taxon>Mesorhabditinae</taxon>
        <taxon>Mesorhabditis</taxon>
    </lineage>
</organism>
<feature type="non-terminal residue" evidence="5">
    <location>
        <position position="1"/>
    </location>
</feature>
<dbReference type="PANTHER" id="PTHR14095:SF0">
    <property type="entry name" value="MIP22305P"/>
    <property type="match status" value="1"/>
</dbReference>
<dbReference type="InterPro" id="IPR048855">
    <property type="entry name" value="P2R3A_B_D_EF-hand"/>
</dbReference>
<dbReference type="EMBL" id="CATQJA010002602">
    <property type="protein sequence ID" value="CAJ0572656.1"/>
    <property type="molecule type" value="Genomic_DNA"/>
</dbReference>
<reference evidence="5" key="1">
    <citation type="submission" date="2023-06" db="EMBL/GenBank/DDBJ databases">
        <authorList>
            <person name="Delattre M."/>
        </authorList>
    </citation>
    <scope>NUCLEOTIDE SEQUENCE</scope>
    <source>
        <strain evidence="5">AF72</strain>
    </source>
</reference>
<dbReference type="InterPro" id="IPR011992">
    <property type="entry name" value="EF-hand-dom_pair"/>
</dbReference>
<dbReference type="FunFam" id="1.10.238.10:FF:000025">
    <property type="entry name" value="serine/threonine-protein phosphatase 2A regulatory subunit B'' subunit alpha"/>
    <property type="match status" value="1"/>
</dbReference>
<dbReference type="PANTHER" id="PTHR14095">
    <property type="entry name" value="PHOSPHATASE 2A REGULATORY SUBUNIT-RELATED"/>
    <property type="match status" value="1"/>
</dbReference>
<proteinExistence type="predicted"/>
<dbReference type="PROSITE" id="PS00018">
    <property type="entry name" value="EF_HAND_1"/>
    <property type="match status" value="1"/>
</dbReference>
<evidence type="ECO:0000259" key="4">
    <source>
        <dbReference type="PROSITE" id="PS50222"/>
    </source>
</evidence>
<dbReference type="Pfam" id="PF21161">
    <property type="entry name" value="P2R3B_EF-hand"/>
    <property type="match status" value="1"/>
</dbReference>
<feature type="region of interest" description="Disordered" evidence="3">
    <location>
        <begin position="121"/>
        <end position="216"/>
    </location>
</feature>
<dbReference type="Pfam" id="PF17958">
    <property type="entry name" value="EF-hand_13"/>
    <property type="match status" value="1"/>
</dbReference>
<keyword evidence="2" id="KW-0106">Calcium</keyword>
<dbReference type="GO" id="GO:0019888">
    <property type="term" value="F:protein phosphatase regulator activity"/>
    <property type="evidence" value="ECO:0007669"/>
    <property type="project" value="TreeGrafter"/>
</dbReference>
<evidence type="ECO:0000313" key="5">
    <source>
        <dbReference type="EMBL" id="CAJ0572656.1"/>
    </source>
</evidence>
<evidence type="ECO:0000313" key="6">
    <source>
        <dbReference type="Proteomes" id="UP001177023"/>
    </source>
</evidence>
<evidence type="ECO:0000256" key="1">
    <source>
        <dbReference type="ARBA" id="ARBA00022723"/>
    </source>
</evidence>
<dbReference type="SUPFAM" id="SSF47473">
    <property type="entry name" value="EF-hand"/>
    <property type="match status" value="2"/>
</dbReference>
<dbReference type="Proteomes" id="UP001177023">
    <property type="component" value="Unassembled WGS sequence"/>
</dbReference>
<protein>
    <recommendedName>
        <fullName evidence="4">EF-hand domain-containing protein</fullName>
    </recommendedName>
</protein>
<feature type="domain" description="EF-hand" evidence="4">
    <location>
        <begin position="466"/>
        <end position="501"/>
    </location>
</feature>
<comment type="caution">
    <text evidence="5">The sequence shown here is derived from an EMBL/GenBank/DDBJ whole genome shotgun (WGS) entry which is preliminary data.</text>
</comment>
<name>A0AA36CP21_9BILA</name>
<keyword evidence="1" id="KW-0479">Metal-binding</keyword>
<sequence>MLNIPYPPRMLALAGPGQRPSMPLPPDAVSLDCSSLLSSRRVCVPALVDKDVDHQEPIKKPRRRRHSKSFGKFLQSVVSRVVSDRRKSVIIVEDTQQPTTTPHIITQATSNTAIAGNVPGRLQFGQNHVGQKSTGPTASPAIQPARNEPQKREGAAQPLPNGKPANDPMTSSIYEPADSKVLTPRGLRKQQQQQPGAARVPVPKFHFPQGKPVSQHENDVAMRKALDVFRKLPGQKASVNEFETVIKAVGLPLYWKRPIYDAITNKKNVDVTQTEFCIWWRNMTSVANDEAARFIYALSGGKKDYLEREDFQSLCYDVIYTHPGLAFYHSATEFHPSYVDVVTTRIFWSANRSWTGRITAQELRKNDLLAQLRFLEKEDDINKETKYFSYEHFYVIYCKFWELDDDHDMLISKRDMLAHDEGALTPLVVNRMFSKAVVRGSRNEHLVEFIGLPEFAAFLMADEDKKNPTSVEYWFRICDLDGDGLVTLYEMEEMYGQVRDKLTLNKIDTMQFGDVACNLLDMIRPKNPNGFTLSDLKKCPLTYRFFNSFTNWRKFFSQEINEGEKPVVRNDEGRELTEWERYCAEEYESLMEAEGDDQIDETHSVNLDEEDARNSFKDLL</sequence>
<dbReference type="FunFam" id="1.10.238.230:FF:000001">
    <property type="entry name" value="Serine/threonine-protein phosphatase 2A regulatory subunit B'' subunit beta"/>
    <property type="match status" value="1"/>
</dbReference>
<dbReference type="Gene3D" id="1.10.238.10">
    <property type="entry name" value="EF-hand"/>
    <property type="match status" value="1"/>
</dbReference>
<dbReference type="AlphaFoldDB" id="A0AA36CP21"/>
<dbReference type="InterPro" id="IPR018247">
    <property type="entry name" value="EF_Hand_1_Ca_BS"/>
</dbReference>
<dbReference type="GO" id="GO:0000159">
    <property type="term" value="C:protein phosphatase type 2A complex"/>
    <property type="evidence" value="ECO:0007669"/>
    <property type="project" value="TreeGrafter"/>
</dbReference>
<dbReference type="Gene3D" id="1.10.238.230">
    <property type="match status" value="1"/>
</dbReference>
<dbReference type="InterPro" id="IPR041534">
    <property type="entry name" value="EF-hand_13"/>
</dbReference>
<dbReference type="GO" id="GO:0005509">
    <property type="term" value="F:calcium ion binding"/>
    <property type="evidence" value="ECO:0007669"/>
    <property type="project" value="InterPro"/>
</dbReference>
<dbReference type="CDD" id="cd21504">
    <property type="entry name" value="PPP2R3A_B-like"/>
    <property type="match status" value="1"/>
</dbReference>
<dbReference type="PROSITE" id="PS50222">
    <property type="entry name" value="EF_HAND_2"/>
    <property type="match status" value="1"/>
</dbReference>